<proteinExistence type="predicted"/>
<evidence type="ECO:0000313" key="3">
    <source>
        <dbReference type="Proteomes" id="UP000319836"/>
    </source>
</evidence>
<dbReference type="InterPro" id="IPR036805">
    <property type="entry name" value="Tscrpt_elong_fac_GreA/B_N_sf"/>
</dbReference>
<gene>
    <name evidence="2" type="ORF">E6K80_04050</name>
</gene>
<dbReference type="InterPro" id="IPR022691">
    <property type="entry name" value="Tscrpt_elong_fac_GreA/B_N"/>
</dbReference>
<dbReference type="Proteomes" id="UP000319836">
    <property type="component" value="Unassembled WGS sequence"/>
</dbReference>
<dbReference type="AlphaFoldDB" id="A0A538U7T0"/>
<name>A0A538U7T0_UNCEI</name>
<evidence type="ECO:0000259" key="1">
    <source>
        <dbReference type="Pfam" id="PF03449"/>
    </source>
</evidence>
<dbReference type="EMBL" id="VBPA01000087">
    <property type="protein sequence ID" value="TMQ71951.1"/>
    <property type="molecule type" value="Genomic_DNA"/>
</dbReference>
<dbReference type="Pfam" id="PF03449">
    <property type="entry name" value="GreA_GreB_N"/>
    <property type="match status" value="1"/>
</dbReference>
<protein>
    <recommendedName>
        <fullName evidence="1">Transcription elongation factor GreA/GreB N-terminal domain-containing protein</fullName>
    </recommendedName>
</protein>
<accession>A0A538U7T0</accession>
<dbReference type="Gene3D" id="1.10.287.180">
    <property type="entry name" value="Transcription elongation factor, GreA/GreB, N-terminal domain"/>
    <property type="match status" value="1"/>
</dbReference>
<evidence type="ECO:0000313" key="2">
    <source>
        <dbReference type="EMBL" id="TMQ71951.1"/>
    </source>
</evidence>
<dbReference type="GO" id="GO:0032784">
    <property type="term" value="P:regulation of DNA-templated transcription elongation"/>
    <property type="evidence" value="ECO:0007669"/>
    <property type="project" value="InterPro"/>
</dbReference>
<feature type="non-terminal residue" evidence="2">
    <location>
        <position position="1"/>
    </location>
</feature>
<dbReference type="PROSITE" id="PS00829">
    <property type="entry name" value="GREAB_1"/>
    <property type="match status" value="1"/>
</dbReference>
<sequence length="319" mass="36439">NLATLRKFLSQHPQSEAALVPRFGRFIERAMLDDEGERADRARAGLFFARWVPERAWEWQRVLKALWDQGLAVSDLSGEEEQNALLEASHAAGVEADAILSGLDSRFSSVREAAIRRRETLDPAGREALRRTLLDHAPRYPQAALRLIEETLESKEGVADPWRVLWSALALIEERPKPSVADKVLGWIAEGGPIERRLAGVPCPEPDRLRIAVLLRQWRSSDRYLFPALELAERVGLEEAVKAVRAARERSARKLFEQVGQQADVELPVMTRATWERLRGELERMERELRTELPRTIQRARELGDLRENAEYHSARRGR</sequence>
<reference evidence="2 3" key="1">
    <citation type="journal article" date="2019" name="Nat. Microbiol.">
        <title>Mediterranean grassland soil C-N compound turnover is dependent on rainfall and depth, and is mediated by genomically divergent microorganisms.</title>
        <authorList>
            <person name="Diamond S."/>
            <person name="Andeer P.F."/>
            <person name="Li Z."/>
            <person name="Crits-Christoph A."/>
            <person name="Burstein D."/>
            <person name="Anantharaman K."/>
            <person name="Lane K.R."/>
            <person name="Thomas B.C."/>
            <person name="Pan C."/>
            <person name="Northen T.R."/>
            <person name="Banfield J.F."/>
        </authorList>
    </citation>
    <scope>NUCLEOTIDE SEQUENCE [LARGE SCALE GENOMIC DNA]</scope>
    <source>
        <strain evidence="2">WS_10</strain>
    </source>
</reference>
<comment type="caution">
    <text evidence="2">The sequence shown here is derived from an EMBL/GenBank/DDBJ whole genome shotgun (WGS) entry which is preliminary data.</text>
</comment>
<dbReference type="InterPro" id="IPR018151">
    <property type="entry name" value="TF_GreA/GreB_CS"/>
</dbReference>
<dbReference type="GO" id="GO:0003677">
    <property type="term" value="F:DNA binding"/>
    <property type="evidence" value="ECO:0007669"/>
    <property type="project" value="InterPro"/>
</dbReference>
<organism evidence="2 3">
    <name type="scientific">Eiseniibacteriota bacterium</name>
    <dbReference type="NCBI Taxonomy" id="2212470"/>
    <lineage>
        <taxon>Bacteria</taxon>
        <taxon>Candidatus Eiseniibacteriota</taxon>
    </lineage>
</organism>
<feature type="domain" description="Transcription elongation factor GreA/GreB N-terminal" evidence="1">
    <location>
        <begin position="269"/>
        <end position="317"/>
    </location>
</feature>
<dbReference type="SUPFAM" id="SSF46557">
    <property type="entry name" value="GreA transcript cleavage protein, N-terminal domain"/>
    <property type="match status" value="1"/>
</dbReference>